<keyword evidence="3" id="KW-0732">Signal</keyword>
<evidence type="ECO:0000256" key="3">
    <source>
        <dbReference type="ARBA" id="ARBA00022729"/>
    </source>
</evidence>
<evidence type="ECO:0000256" key="8">
    <source>
        <dbReference type="SAM" id="Phobius"/>
    </source>
</evidence>
<dbReference type="PANTHER" id="PTHR43220:SF21">
    <property type="entry name" value="TRANSMEMBRANE PROTEIN 41A"/>
    <property type="match status" value="1"/>
</dbReference>
<dbReference type="GO" id="GO:0016020">
    <property type="term" value="C:membrane"/>
    <property type="evidence" value="ECO:0007669"/>
    <property type="project" value="UniProtKB-SubCell"/>
</dbReference>
<proteinExistence type="inferred from homology"/>
<reference evidence="10" key="1">
    <citation type="submission" date="2023-06" db="EMBL/GenBank/DDBJ databases">
        <authorList>
            <person name="Delattre M."/>
        </authorList>
    </citation>
    <scope>NUCLEOTIDE SEQUENCE</scope>
    <source>
        <strain evidence="10">AF72</strain>
    </source>
</reference>
<organism evidence="10 11">
    <name type="scientific">Mesorhabditis spiculigera</name>
    <dbReference type="NCBI Taxonomy" id="96644"/>
    <lineage>
        <taxon>Eukaryota</taxon>
        <taxon>Metazoa</taxon>
        <taxon>Ecdysozoa</taxon>
        <taxon>Nematoda</taxon>
        <taxon>Chromadorea</taxon>
        <taxon>Rhabditida</taxon>
        <taxon>Rhabditina</taxon>
        <taxon>Rhabditomorpha</taxon>
        <taxon>Rhabditoidea</taxon>
        <taxon>Rhabditidae</taxon>
        <taxon>Mesorhabditinae</taxon>
        <taxon>Mesorhabditis</taxon>
    </lineage>
</organism>
<keyword evidence="11" id="KW-1185">Reference proteome</keyword>
<evidence type="ECO:0000313" key="11">
    <source>
        <dbReference type="Proteomes" id="UP001177023"/>
    </source>
</evidence>
<dbReference type="Proteomes" id="UP001177023">
    <property type="component" value="Unassembled WGS sequence"/>
</dbReference>
<feature type="domain" description="VTT" evidence="9">
    <location>
        <begin position="109"/>
        <end position="228"/>
    </location>
</feature>
<feature type="region of interest" description="Disordered" evidence="7">
    <location>
        <begin position="266"/>
        <end position="288"/>
    </location>
</feature>
<evidence type="ECO:0000256" key="1">
    <source>
        <dbReference type="ARBA" id="ARBA00004141"/>
    </source>
</evidence>
<sequence>MKPSRHPKKRMVSSMPAAHYSLYAWASRMKVRGTVFGLLCIFCLSTLSLLLVWSLAPTAHRGVKPSRFPRHLEELKVVAEFLKDYRDEHYIYTLFMFSLAYLYKQTFAIPGSFFMNLLAGALFGRWLGGVLVCPLTSMGASFCYLLSWTFAAPLLEKYFVETIRRFKMKVEENEHRLLWFLLGARIFPFTPHWLVNISSPFLGVPLPTFSLSVLLGVAPYNFLCVRAGGILADLKSASDVLDAKTLCELLLIALVVLGIGMKAKKRTPPIDADGQQQEPLVTTTHPHA</sequence>
<dbReference type="AlphaFoldDB" id="A0AA36CPG4"/>
<evidence type="ECO:0000256" key="6">
    <source>
        <dbReference type="ARBA" id="ARBA00025797"/>
    </source>
</evidence>
<name>A0AA36CPG4_9BILA</name>
<feature type="transmembrane region" description="Helical" evidence="8">
    <location>
        <begin position="89"/>
        <end position="106"/>
    </location>
</feature>
<accession>A0AA36CPG4</accession>
<evidence type="ECO:0000313" key="10">
    <source>
        <dbReference type="EMBL" id="CAJ0572887.1"/>
    </source>
</evidence>
<dbReference type="PANTHER" id="PTHR43220">
    <property type="match status" value="1"/>
</dbReference>
<comment type="caution">
    <text evidence="10">The sequence shown here is derived from an EMBL/GenBank/DDBJ whole genome shotgun (WGS) entry which is preliminary data.</text>
</comment>
<feature type="non-terminal residue" evidence="10">
    <location>
        <position position="1"/>
    </location>
</feature>
<protein>
    <recommendedName>
        <fullName evidence="9">VTT domain-containing protein</fullName>
    </recommendedName>
</protein>
<feature type="transmembrane region" description="Helical" evidence="8">
    <location>
        <begin position="201"/>
        <end position="223"/>
    </location>
</feature>
<evidence type="ECO:0000256" key="2">
    <source>
        <dbReference type="ARBA" id="ARBA00022692"/>
    </source>
</evidence>
<dbReference type="EMBL" id="CATQJA010002608">
    <property type="protein sequence ID" value="CAJ0572887.1"/>
    <property type="molecule type" value="Genomic_DNA"/>
</dbReference>
<keyword evidence="5 8" id="KW-0472">Membrane</keyword>
<evidence type="ECO:0000256" key="5">
    <source>
        <dbReference type="ARBA" id="ARBA00023136"/>
    </source>
</evidence>
<feature type="compositionally biased region" description="Polar residues" evidence="7">
    <location>
        <begin position="274"/>
        <end position="288"/>
    </location>
</feature>
<dbReference type="InterPro" id="IPR045014">
    <property type="entry name" value="TM41A/B"/>
</dbReference>
<comment type="similarity">
    <text evidence="6">Belongs to the TMEM41 family.</text>
</comment>
<keyword evidence="2 8" id="KW-0812">Transmembrane</keyword>
<dbReference type="Pfam" id="PF09335">
    <property type="entry name" value="VTT_dom"/>
    <property type="match status" value="1"/>
</dbReference>
<evidence type="ECO:0000256" key="7">
    <source>
        <dbReference type="SAM" id="MobiDB-lite"/>
    </source>
</evidence>
<evidence type="ECO:0000259" key="9">
    <source>
        <dbReference type="Pfam" id="PF09335"/>
    </source>
</evidence>
<gene>
    <name evidence="10" type="ORF">MSPICULIGERA_LOCUS11262</name>
</gene>
<comment type="subcellular location">
    <subcellularLocation>
        <location evidence="1">Membrane</location>
        <topology evidence="1">Multi-pass membrane protein</topology>
    </subcellularLocation>
</comment>
<keyword evidence="4 8" id="KW-1133">Transmembrane helix</keyword>
<dbReference type="InterPro" id="IPR032816">
    <property type="entry name" value="VTT_dom"/>
</dbReference>
<evidence type="ECO:0000256" key="4">
    <source>
        <dbReference type="ARBA" id="ARBA00022989"/>
    </source>
</evidence>